<reference evidence="3" key="1">
    <citation type="submission" date="2018-01" db="EMBL/GenBank/DDBJ databases">
        <authorList>
            <person name="Mao J.F."/>
        </authorList>
    </citation>
    <scope>NUCLEOTIDE SEQUENCE</scope>
    <source>
        <strain evidence="3">Huo1</strain>
        <tissue evidence="3">Leaf</tissue>
    </source>
</reference>
<dbReference type="PANTHER" id="PTHR33565:SF20">
    <property type="entry name" value="DORMANCY-ASSOCIATED PROTEIN HOMOLOG 4"/>
    <property type="match status" value="1"/>
</dbReference>
<reference evidence="3" key="2">
    <citation type="submission" date="2020-08" db="EMBL/GenBank/DDBJ databases">
        <title>Plant Genome Project.</title>
        <authorList>
            <person name="Zhang R.-G."/>
        </authorList>
    </citation>
    <scope>NUCLEOTIDE SEQUENCE</scope>
    <source>
        <strain evidence="3">Huo1</strain>
        <tissue evidence="3">Leaf</tissue>
    </source>
</reference>
<gene>
    <name evidence="3" type="ORF">SASPL_106856</name>
</gene>
<evidence type="ECO:0008006" key="5">
    <source>
        <dbReference type="Google" id="ProtNLM"/>
    </source>
</evidence>
<name>A0A8X9A6R7_SALSN</name>
<evidence type="ECO:0000256" key="2">
    <source>
        <dbReference type="SAM" id="MobiDB-lite"/>
    </source>
</evidence>
<evidence type="ECO:0000313" key="4">
    <source>
        <dbReference type="Proteomes" id="UP000298416"/>
    </source>
</evidence>
<comment type="caution">
    <text evidence="3">The sequence shown here is derived from an EMBL/GenBank/DDBJ whole genome shotgun (WGS) entry which is preliminary data.</text>
</comment>
<evidence type="ECO:0000256" key="1">
    <source>
        <dbReference type="ARBA" id="ARBA00010502"/>
    </source>
</evidence>
<dbReference type="InterPro" id="IPR008406">
    <property type="entry name" value="DRM/ARP"/>
</dbReference>
<comment type="similarity">
    <text evidence="1">Belongs to the DRM1/ARP family.</text>
</comment>
<dbReference type="EMBL" id="PNBA02000003">
    <property type="protein sequence ID" value="KAG6428819.1"/>
    <property type="molecule type" value="Genomic_DNA"/>
</dbReference>
<evidence type="ECO:0000313" key="3">
    <source>
        <dbReference type="EMBL" id="KAG6428819.1"/>
    </source>
</evidence>
<dbReference type="OrthoDB" id="2012405at2759"/>
<dbReference type="AlphaFoldDB" id="A0A8X9A6R7"/>
<keyword evidence="4" id="KW-1185">Reference proteome</keyword>
<feature type="region of interest" description="Disordered" evidence="2">
    <location>
        <begin position="67"/>
        <end position="117"/>
    </location>
</feature>
<organism evidence="3">
    <name type="scientific">Salvia splendens</name>
    <name type="common">Scarlet sage</name>
    <dbReference type="NCBI Taxonomy" id="180675"/>
    <lineage>
        <taxon>Eukaryota</taxon>
        <taxon>Viridiplantae</taxon>
        <taxon>Streptophyta</taxon>
        <taxon>Embryophyta</taxon>
        <taxon>Tracheophyta</taxon>
        <taxon>Spermatophyta</taxon>
        <taxon>Magnoliopsida</taxon>
        <taxon>eudicotyledons</taxon>
        <taxon>Gunneridae</taxon>
        <taxon>Pentapetalae</taxon>
        <taxon>asterids</taxon>
        <taxon>lamiids</taxon>
        <taxon>Lamiales</taxon>
        <taxon>Lamiaceae</taxon>
        <taxon>Nepetoideae</taxon>
        <taxon>Mentheae</taxon>
        <taxon>Salviinae</taxon>
        <taxon>Salvia</taxon>
        <taxon>Salvia subgen. Calosphace</taxon>
        <taxon>core Calosphace</taxon>
    </lineage>
</organism>
<dbReference type="Pfam" id="PF05564">
    <property type="entry name" value="Auxin_repressed"/>
    <property type="match status" value="1"/>
</dbReference>
<proteinExistence type="inferred from homology"/>
<accession>A0A8X9A6R7</accession>
<sequence length="134" mass="14560">MGFLHKLWDETLAGPPPDAGLGKLRKYNSFSASRSATALPQFDANQARITRSITVVRRDALRNLNLNVDVGSPSTPSSATSSTSSSPFSPNSPGGNFKKWLRRKPTTGGGGLHNSDHESKNFHDWILIVNSLDR</sequence>
<feature type="compositionally biased region" description="Low complexity" evidence="2">
    <location>
        <begin position="72"/>
        <end position="93"/>
    </location>
</feature>
<dbReference type="Proteomes" id="UP000298416">
    <property type="component" value="Unassembled WGS sequence"/>
</dbReference>
<protein>
    <recommendedName>
        <fullName evidence="5">Dormancyauxin associated</fullName>
    </recommendedName>
</protein>
<dbReference type="PANTHER" id="PTHR33565">
    <property type="entry name" value="DORMANCY-ASSOCIATED PROTEIN 1"/>
    <property type="match status" value="1"/>
</dbReference>